<proteinExistence type="predicted"/>
<feature type="compositionally biased region" description="Basic and acidic residues" evidence="1">
    <location>
        <begin position="19"/>
        <end position="33"/>
    </location>
</feature>
<comment type="caution">
    <text evidence="2">The sequence shown here is derived from an EMBL/GenBank/DDBJ whole genome shotgun (WGS) entry which is preliminary data.</text>
</comment>
<organism evidence="2">
    <name type="scientific">Tanacetum cinerariifolium</name>
    <name type="common">Dalmatian daisy</name>
    <name type="synonym">Chrysanthemum cinerariifolium</name>
    <dbReference type="NCBI Taxonomy" id="118510"/>
    <lineage>
        <taxon>Eukaryota</taxon>
        <taxon>Viridiplantae</taxon>
        <taxon>Streptophyta</taxon>
        <taxon>Embryophyta</taxon>
        <taxon>Tracheophyta</taxon>
        <taxon>Spermatophyta</taxon>
        <taxon>Magnoliopsida</taxon>
        <taxon>eudicotyledons</taxon>
        <taxon>Gunneridae</taxon>
        <taxon>Pentapetalae</taxon>
        <taxon>asterids</taxon>
        <taxon>campanulids</taxon>
        <taxon>Asterales</taxon>
        <taxon>Asteraceae</taxon>
        <taxon>Asteroideae</taxon>
        <taxon>Anthemideae</taxon>
        <taxon>Anthemidinae</taxon>
        <taxon>Tanacetum</taxon>
    </lineage>
</organism>
<name>A0A6L2NHX8_TANCI</name>
<evidence type="ECO:0000256" key="1">
    <source>
        <dbReference type="SAM" id="MobiDB-lite"/>
    </source>
</evidence>
<sequence>MSSGIYLLTKSKSEFTEDVSRCRTGRGGDRGSDDYPPPYQPNLGGKKAGKAITDKSGPVLIWFEVDYRETLMPLGDHAAHWPTISRRSLGSCPCTTLLGTKCHRSRRRGSCLTYVLTWNPTAGHKSMRASSSTCKRSTMVRRLLSNKDIGFLKRTHISETDCDKQLAFWIDPKNLARAAQNKQNRAKSKVVCRQGSRSIAAL</sequence>
<reference evidence="2" key="1">
    <citation type="journal article" date="2019" name="Sci. Rep.">
        <title>Draft genome of Tanacetum cinerariifolium, the natural source of mosquito coil.</title>
        <authorList>
            <person name="Yamashiro T."/>
            <person name="Shiraishi A."/>
            <person name="Satake H."/>
            <person name="Nakayama K."/>
        </authorList>
    </citation>
    <scope>NUCLEOTIDE SEQUENCE</scope>
</reference>
<gene>
    <name evidence="2" type="ORF">Tci_057761</name>
</gene>
<protein>
    <submittedName>
        <fullName evidence="2">Uncharacterized protein</fullName>
    </submittedName>
</protein>
<dbReference type="EMBL" id="BKCJ010009180">
    <property type="protein sequence ID" value="GEU85783.1"/>
    <property type="molecule type" value="Genomic_DNA"/>
</dbReference>
<feature type="region of interest" description="Disordered" evidence="1">
    <location>
        <begin position="19"/>
        <end position="50"/>
    </location>
</feature>
<dbReference type="AlphaFoldDB" id="A0A6L2NHX8"/>
<accession>A0A6L2NHX8</accession>
<evidence type="ECO:0000313" key="2">
    <source>
        <dbReference type="EMBL" id="GEU85783.1"/>
    </source>
</evidence>